<dbReference type="FunFam" id="3.30.54.20:FF:000001">
    <property type="entry name" value="Alanine--tRNA ligase"/>
    <property type="match status" value="1"/>
</dbReference>
<dbReference type="PROSITE" id="PS50860">
    <property type="entry name" value="AA_TRNA_LIGASE_II_ALA"/>
    <property type="match status" value="1"/>
</dbReference>
<dbReference type="GO" id="GO:0006419">
    <property type="term" value="P:alanyl-tRNA aminoacylation"/>
    <property type="evidence" value="ECO:0007669"/>
    <property type="project" value="UniProtKB-UniRule"/>
</dbReference>
<dbReference type="InterPro" id="IPR018163">
    <property type="entry name" value="Thr/Ala-tRNA-synth_IIc_edit"/>
</dbReference>
<comment type="function">
    <text evidence="11 13">Catalyzes the attachment of alanine to tRNA(Ala) in a two-step reaction: alanine is first activated by ATP to form Ala-AMP and then transferred to the acceptor end of tRNA(Ala). Also edits incorrectly charged Ser-tRNA(Ala) and Gly-tRNA(Ala) via its editing domain.</text>
</comment>
<comment type="subcellular location">
    <subcellularLocation>
        <location evidence="13">Cytoplasm</location>
    </subcellularLocation>
</comment>
<dbReference type="GO" id="GO:0008270">
    <property type="term" value="F:zinc ion binding"/>
    <property type="evidence" value="ECO:0007669"/>
    <property type="project" value="UniProtKB-UniRule"/>
</dbReference>
<keyword evidence="2 13" id="KW-0820">tRNA-binding</keyword>
<dbReference type="GO" id="GO:0005524">
    <property type="term" value="F:ATP binding"/>
    <property type="evidence" value="ECO:0007669"/>
    <property type="project" value="UniProtKB-UniRule"/>
</dbReference>
<dbReference type="PRINTS" id="PR00980">
    <property type="entry name" value="TRNASYNTHALA"/>
</dbReference>
<comment type="similarity">
    <text evidence="1 13">Belongs to the class-II aminoacyl-tRNA synthetase family.</text>
</comment>
<dbReference type="GO" id="GO:0004813">
    <property type="term" value="F:alanine-tRNA ligase activity"/>
    <property type="evidence" value="ECO:0007669"/>
    <property type="project" value="UniProtKB-UniRule"/>
</dbReference>
<dbReference type="AlphaFoldDB" id="A0A9D1DVM5"/>
<dbReference type="InterPro" id="IPR002318">
    <property type="entry name" value="Ala-tRNA-lgiase_IIc"/>
</dbReference>
<evidence type="ECO:0000259" key="14">
    <source>
        <dbReference type="PROSITE" id="PS50860"/>
    </source>
</evidence>
<dbReference type="FunFam" id="3.30.930.10:FF:000004">
    <property type="entry name" value="Alanine--tRNA ligase"/>
    <property type="match status" value="1"/>
</dbReference>
<dbReference type="FunFam" id="3.30.980.10:FF:000004">
    <property type="entry name" value="Alanine--tRNA ligase, cytoplasmic"/>
    <property type="match status" value="1"/>
</dbReference>
<feature type="binding site" evidence="13">
    <location>
        <position position="565"/>
    </location>
    <ligand>
        <name>Zn(2+)</name>
        <dbReference type="ChEBI" id="CHEBI:29105"/>
    </ligand>
</feature>
<keyword evidence="10 13" id="KW-0030">Aminoacyl-tRNA synthetase</keyword>
<name>A0A9D1DVM5_9FIRM</name>
<dbReference type="InterPro" id="IPR018162">
    <property type="entry name" value="Ala-tRNA-ligase_IIc_anticod-bd"/>
</dbReference>
<dbReference type="Gene3D" id="3.30.930.10">
    <property type="entry name" value="Bira Bifunctional Protein, Domain 2"/>
    <property type="match status" value="1"/>
</dbReference>
<evidence type="ECO:0000256" key="13">
    <source>
        <dbReference type="HAMAP-Rule" id="MF_00036"/>
    </source>
</evidence>
<feature type="domain" description="Alanyl-transfer RNA synthetases family profile" evidence="14">
    <location>
        <begin position="4"/>
        <end position="710"/>
    </location>
</feature>
<keyword evidence="8 13" id="KW-0694">RNA-binding</keyword>
<dbReference type="CDD" id="cd00673">
    <property type="entry name" value="AlaRS_core"/>
    <property type="match status" value="1"/>
</dbReference>
<dbReference type="FunFam" id="3.10.310.40:FF:000001">
    <property type="entry name" value="Alanine--tRNA ligase"/>
    <property type="match status" value="1"/>
</dbReference>
<protein>
    <recommendedName>
        <fullName evidence="13">Alanine--tRNA ligase</fullName>
        <ecNumber evidence="13">6.1.1.7</ecNumber>
    </recommendedName>
    <alternativeName>
        <fullName evidence="13">Alanyl-tRNA synthetase</fullName>
        <shortName evidence="13">AlaRS</shortName>
    </alternativeName>
</protein>
<keyword evidence="13" id="KW-0963">Cytoplasm</keyword>
<evidence type="ECO:0000313" key="16">
    <source>
        <dbReference type="Proteomes" id="UP000824241"/>
    </source>
</evidence>
<dbReference type="Gene3D" id="6.10.250.550">
    <property type="match status" value="1"/>
</dbReference>
<dbReference type="GO" id="GO:0140096">
    <property type="term" value="F:catalytic activity, acting on a protein"/>
    <property type="evidence" value="ECO:0007669"/>
    <property type="project" value="UniProtKB-ARBA"/>
</dbReference>
<feature type="binding site" evidence="13">
    <location>
        <position position="671"/>
    </location>
    <ligand>
        <name>Zn(2+)</name>
        <dbReference type="ChEBI" id="CHEBI:29105"/>
    </ligand>
</feature>
<feature type="binding site" evidence="13">
    <location>
        <position position="667"/>
    </location>
    <ligand>
        <name>Zn(2+)</name>
        <dbReference type="ChEBI" id="CHEBI:29105"/>
    </ligand>
</feature>
<dbReference type="Gene3D" id="3.10.310.40">
    <property type="match status" value="1"/>
</dbReference>
<dbReference type="InterPro" id="IPR018164">
    <property type="entry name" value="Ala-tRNA-synth_IIc_N"/>
</dbReference>
<evidence type="ECO:0000256" key="8">
    <source>
        <dbReference type="ARBA" id="ARBA00022884"/>
    </source>
</evidence>
<evidence type="ECO:0000256" key="5">
    <source>
        <dbReference type="ARBA" id="ARBA00022741"/>
    </source>
</evidence>
<dbReference type="InterPro" id="IPR018165">
    <property type="entry name" value="Ala-tRNA-synth_IIc_core"/>
</dbReference>
<organism evidence="15 16">
    <name type="scientific">Candidatus Faecivivens stercoravium</name>
    <dbReference type="NCBI Taxonomy" id="2840803"/>
    <lineage>
        <taxon>Bacteria</taxon>
        <taxon>Bacillati</taxon>
        <taxon>Bacillota</taxon>
        <taxon>Clostridia</taxon>
        <taxon>Eubacteriales</taxon>
        <taxon>Oscillospiraceae</taxon>
        <taxon>Oscillospiraceae incertae sedis</taxon>
        <taxon>Candidatus Faecivivens</taxon>
    </lineage>
</organism>
<evidence type="ECO:0000256" key="6">
    <source>
        <dbReference type="ARBA" id="ARBA00022833"/>
    </source>
</evidence>
<evidence type="ECO:0000256" key="7">
    <source>
        <dbReference type="ARBA" id="ARBA00022840"/>
    </source>
</evidence>
<dbReference type="EMBL" id="DVHA01000004">
    <property type="protein sequence ID" value="HIR59969.1"/>
    <property type="molecule type" value="Genomic_DNA"/>
</dbReference>
<keyword evidence="6 13" id="KW-0862">Zinc</keyword>
<dbReference type="InterPro" id="IPR012947">
    <property type="entry name" value="tRNA_SAD"/>
</dbReference>
<evidence type="ECO:0000256" key="11">
    <source>
        <dbReference type="ARBA" id="ARBA00024779"/>
    </source>
</evidence>
<dbReference type="Pfam" id="PF01411">
    <property type="entry name" value="tRNA-synt_2c"/>
    <property type="match status" value="1"/>
</dbReference>
<sequence>MQWTSLNDLREKFLTFFEGKEHLRMASAPLIPPKDDTSLLLINSGMAPLKKFFLGQATPPRRRVTTCQKCVRTEDIEHIGKTDRHGTYFEMLGNFSFGDYFKHEATAWAWEFITKVLEMPVDKLWVTIYLDDDEAFDIWTKEVGVDPARIVRLGKEDNFWEHGSGPCGPCSEIYFDRGPEHGCGKPTCGPGCDCDRYVEFWNLVFSQFDSDGNGHYERMAKPNIDTGMGLERLACIMQGVDNLFEVDTVQNIMKKISELAGVEYHKNAKADVSLRVITDHIRSCTFMLADGVTPSNEGRGYVLRRLLRRAARHGKLLGLDEPFLYKVVDTVAHENLSAYPELTEKADYIKKVIYKEEEAFDKTIGKGLELLMQLIDKASTSEIKTLSGQDVFKLYDTYGFPVDLTQDIVAEKGFTVDVEGFEAYMKEQKTRSRENYLAKGGSSWDSEQLELPEGESVFTGYETLSGPVKVEGLLVGGKPAELATEGDEVLIVLDQTPFYTESGGQVSDTGVIRGEKGEVRVTAMKKMPGGQIVHIGFVADGTIEAGEAVTALVDAERRHAIMRNHTAAHLLQAALRQVLGDHVHQAGQLVDEHAVRFDFTHFEPVSPAQMAEIEMIINHKIMECLPVTTTEEDLETARKEGAMALFSEKYGDRVRVVKVSDYSMELCGGTHVKSTGELGLFKVVSEASVAAGVRRIEAVTGFGTLQMLDRLNGTLHEAAAAVKSTPAELPHRLTQMVAEMKDNAREIVMLNGRLAEGQIERMRENVRRVNGVAVFNMSAPGTAVENLRMMGDKLRDMFPCSCVLMSGGPKEKQMFLCMVGPEAVKKGVHAGKIIKEVCGATGGKGGGRPDTAQGGIGDPFKVDEAMAMLDGLIEKAVQA</sequence>
<dbReference type="InterPro" id="IPR045864">
    <property type="entry name" value="aa-tRNA-synth_II/BPL/LPL"/>
</dbReference>
<feature type="binding site" evidence="13">
    <location>
        <position position="569"/>
    </location>
    <ligand>
        <name>Zn(2+)</name>
        <dbReference type="ChEBI" id="CHEBI:29105"/>
    </ligand>
</feature>
<reference evidence="15" key="2">
    <citation type="journal article" date="2021" name="PeerJ">
        <title>Extensive microbial diversity within the chicken gut microbiome revealed by metagenomics and culture.</title>
        <authorList>
            <person name="Gilroy R."/>
            <person name="Ravi A."/>
            <person name="Getino M."/>
            <person name="Pursley I."/>
            <person name="Horton D.L."/>
            <person name="Alikhan N.F."/>
            <person name="Baker D."/>
            <person name="Gharbi K."/>
            <person name="Hall N."/>
            <person name="Watson M."/>
            <person name="Adriaenssens E.M."/>
            <person name="Foster-Nyarko E."/>
            <person name="Jarju S."/>
            <person name="Secka A."/>
            <person name="Antonio M."/>
            <person name="Oren A."/>
            <person name="Chaudhuri R.R."/>
            <person name="La Ragione R."/>
            <person name="Hildebrand F."/>
            <person name="Pallen M.J."/>
        </authorList>
    </citation>
    <scope>NUCLEOTIDE SEQUENCE</scope>
    <source>
        <strain evidence="15">CHK189-12415</strain>
    </source>
</reference>
<dbReference type="Gene3D" id="3.30.980.10">
    <property type="entry name" value="Threonyl-trna Synthetase, Chain A, domain 2"/>
    <property type="match status" value="1"/>
</dbReference>
<accession>A0A9D1DVM5</accession>
<comment type="domain">
    <text evidence="13">Consists of three domains; the N-terminal catalytic domain, the editing domain and the C-terminal C-Ala domain. The editing domain removes incorrectly charged amino acids, while the C-Ala domain, along with tRNA(Ala), serves as a bridge to cooperatively bring together the editing and aminoacylation centers thus stimulating deacylation of misacylated tRNAs.</text>
</comment>
<dbReference type="NCBIfam" id="TIGR00344">
    <property type="entry name" value="alaS"/>
    <property type="match status" value="1"/>
</dbReference>
<dbReference type="SUPFAM" id="SSF101353">
    <property type="entry name" value="Putative anticodon-binding domain of alanyl-tRNA synthetase (AlaRS)"/>
    <property type="match status" value="1"/>
</dbReference>
<comment type="cofactor">
    <cofactor evidence="13">
        <name>Zn(2+)</name>
        <dbReference type="ChEBI" id="CHEBI:29105"/>
    </cofactor>
    <text evidence="13">Binds 1 zinc ion per subunit.</text>
</comment>
<dbReference type="InterPro" id="IPR050058">
    <property type="entry name" value="Ala-tRNA_ligase"/>
</dbReference>
<evidence type="ECO:0000256" key="2">
    <source>
        <dbReference type="ARBA" id="ARBA00022555"/>
    </source>
</evidence>
<reference evidence="15" key="1">
    <citation type="submission" date="2020-10" db="EMBL/GenBank/DDBJ databases">
        <authorList>
            <person name="Gilroy R."/>
        </authorList>
    </citation>
    <scope>NUCLEOTIDE SEQUENCE</scope>
    <source>
        <strain evidence="15">CHK189-12415</strain>
    </source>
</reference>
<dbReference type="InterPro" id="IPR003156">
    <property type="entry name" value="DHHA1_dom"/>
</dbReference>
<evidence type="ECO:0000256" key="9">
    <source>
        <dbReference type="ARBA" id="ARBA00022917"/>
    </source>
</evidence>
<dbReference type="GO" id="GO:0005829">
    <property type="term" value="C:cytosol"/>
    <property type="evidence" value="ECO:0007669"/>
    <property type="project" value="TreeGrafter"/>
</dbReference>
<gene>
    <name evidence="13 15" type="primary">alaS</name>
    <name evidence="15" type="ORF">IAB37_00110</name>
</gene>
<dbReference type="SMART" id="SM00863">
    <property type="entry name" value="tRNA_SAD"/>
    <property type="match status" value="1"/>
</dbReference>
<dbReference type="Gene3D" id="2.40.30.130">
    <property type="match status" value="1"/>
</dbReference>
<keyword evidence="5 13" id="KW-0547">Nucleotide-binding</keyword>
<dbReference type="Pfam" id="PF07973">
    <property type="entry name" value="tRNA_SAD"/>
    <property type="match status" value="1"/>
</dbReference>
<dbReference type="GO" id="GO:0002161">
    <property type="term" value="F:aminoacyl-tRNA deacylase activity"/>
    <property type="evidence" value="ECO:0007669"/>
    <property type="project" value="TreeGrafter"/>
</dbReference>
<dbReference type="PANTHER" id="PTHR11777">
    <property type="entry name" value="ALANYL-TRNA SYNTHETASE"/>
    <property type="match status" value="1"/>
</dbReference>
<dbReference type="HAMAP" id="MF_00036_B">
    <property type="entry name" value="Ala_tRNA_synth_B"/>
    <property type="match status" value="1"/>
</dbReference>
<proteinExistence type="inferred from homology"/>
<dbReference type="GO" id="GO:0016740">
    <property type="term" value="F:transferase activity"/>
    <property type="evidence" value="ECO:0007669"/>
    <property type="project" value="UniProtKB-ARBA"/>
</dbReference>
<keyword evidence="9 13" id="KW-0648">Protein biosynthesis</keyword>
<comment type="catalytic activity">
    <reaction evidence="12 13">
        <text>tRNA(Ala) + L-alanine + ATP = L-alanyl-tRNA(Ala) + AMP + diphosphate</text>
        <dbReference type="Rhea" id="RHEA:12540"/>
        <dbReference type="Rhea" id="RHEA-COMP:9657"/>
        <dbReference type="Rhea" id="RHEA-COMP:9923"/>
        <dbReference type="ChEBI" id="CHEBI:30616"/>
        <dbReference type="ChEBI" id="CHEBI:33019"/>
        <dbReference type="ChEBI" id="CHEBI:57972"/>
        <dbReference type="ChEBI" id="CHEBI:78442"/>
        <dbReference type="ChEBI" id="CHEBI:78497"/>
        <dbReference type="ChEBI" id="CHEBI:456215"/>
        <dbReference type="EC" id="6.1.1.7"/>
    </reaction>
</comment>
<dbReference type="GO" id="GO:0000049">
    <property type="term" value="F:tRNA binding"/>
    <property type="evidence" value="ECO:0007669"/>
    <property type="project" value="UniProtKB-KW"/>
</dbReference>
<evidence type="ECO:0000256" key="1">
    <source>
        <dbReference type="ARBA" id="ARBA00008226"/>
    </source>
</evidence>
<dbReference type="SUPFAM" id="SSF55681">
    <property type="entry name" value="Class II aaRS and biotin synthetases"/>
    <property type="match status" value="1"/>
</dbReference>
<evidence type="ECO:0000256" key="4">
    <source>
        <dbReference type="ARBA" id="ARBA00022723"/>
    </source>
</evidence>
<keyword evidence="3 13" id="KW-0436">Ligase</keyword>
<dbReference type="SUPFAM" id="SSF55186">
    <property type="entry name" value="ThrRS/AlaRS common domain"/>
    <property type="match status" value="1"/>
</dbReference>
<dbReference type="Gene3D" id="3.30.54.20">
    <property type="match status" value="1"/>
</dbReference>
<dbReference type="InterPro" id="IPR023033">
    <property type="entry name" value="Ala_tRNA_ligase_euk/bac"/>
</dbReference>
<dbReference type="SUPFAM" id="SSF50447">
    <property type="entry name" value="Translation proteins"/>
    <property type="match status" value="1"/>
</dbReference>
<dbReference type="PANTHER" id="PTHR11777:SF9">
    <property type="entry name" value="ALANINE--TRNA LIGASE, CYTOPLASMIC"/>
    <property type="match status" value="1"/>
</dbReference>
<comment type="caution">
    <text evidence="15">The sequence shown here is derived from an EMBL/GenBank/DDBJ whole genome shotgun (WGS) entry which is preliminary data.</text>
</comment>
<dbReference type="Proteomes" id="UP000824241">
    <property type="component" value="Unassembled WGS sequence"/>
</dbReference>
<evidence type="ECO:0000256" key="12">
    <source>
        <dbReference type="ARBA" id="ARBA00048300"/>
    </source>
</evidence>
<dbReference type="Pfam" id="PF02272">
    <property type="entry name" value="DHHA1"/>
    <property type="match status" value="1"/>
</dbReference>
<dbReference type="InterPro" id="IPR009000">
    <property type="entry name" value="Transl_B-barrel_sf"/>
</dbReference>
<evidence type="ECO:0000313" key="15">
    <source>
        <dbReference type="EMBL" id="HIR59969.1"/>
    </source>
</evidence>
<keyword evidence="4 13" id="KW-0479">Metal-binding</keyword>
<evidence type="ECO:0000256" key="3">
    <source>
        <dbReference type="ARBA" id="ARBA00022598"/>
    </source>
</evidence>
<dbReference type="EC" id="6.1.1.7" evidence="13"/>
<evidence type="ECO:0000256" key="10">
    <source>
        <dbReference type="ARBA" id="ARBA00023146"/>
    </source>
</evidence>
<keyword evidence="7 13" id="KW-0067">ATP-binding</keyword>